<evidence type="ECO:0000313" key="1">
    <source>
        <dbReference type="EMBL" id="OAS24886.1"/>
    </source>
</evidence>
<dbReference type="AlphaFoldDB" id="A0A179SEH1"/>
<dbReference type="STRING" id="427683.A5481_12400"/>
<dbReference type="EMBL" id="LWHQ01000021">
    <property type="protein sequence ID" value="OAS24886.1"/>
    <property type="molecule type" value="Genomic_DNA"/>
</dbReference>
<accession>A0A179SEH1</accession>
<organism evidence="1 2">
    <name type="scientific">Methylobacterium platani</name>
    <dbReference type="NCBI Taxonomy" id="427683"/>
    <lineage>
        <taxon>Bacteria</taxon>
        <taxon>Pseudomonadati</taxon>
        <taxon>Pseudomonadota</taxon>
        <taxon>Alphaproteobacteria</taxon>
        <taxon>Hyphomicrobiales</taxon>
        <taxon>Methylobacteriaceae</taxon>
        <taxon>Methylobacterium</taxon>
    </lineage>
</organism>
<dbReference type="RefSeq" id="WP_064503968.1">
    <property type="nucleotide sequence ID" value="NZ_LWHQ01000021.1"/>
</dbReference>
<sequence>MRENDLLGAVRERIRLAWQHRLASGPVLVGAALHVDELLARRHDGAEPEELLLAEALAVEVCAMSVPYRQRRGSTQERRRASL</sequence>
<dbReference type="Proteomes" id="UP000078316">
    <property type="component" value="Unassembled WGS sequence"/>
</dbReference>
<protein>
    <submittedName>
        <fullName evidence="1">Uncharacterized protein</fullName>
    </submittedName>
</protein>
<dbReference type="OrthoDB" id="8003500at2"/>
<proteinExistence type="predicted"/>
<name>A0A179SEH1_9HYPH</name>
<comment type="caution">
    <text evidence="1">The sequence shown here is derived from an EMBL/GenBank/DDBJ whole genome shotgun (WGS) entry which is preliminary data.</text>
</comment>
<gene>
    <name evidence="1" type="ORF">A5481_12400</name>
</gene>
<reference evidence="1 2" key="1">
    <citation type="submission" date="2016-04" db="EMBL/GenBank/DDBJ databases">
        <authorList>
            <person name="Evans L.H."/>
            <person name="Alamgir A."/>
            <person name="Owens N."/>
            <person name="Weber N.D."/>
            <person name="Virtaneva K."/>
            <person name="Barbian K."/>
            <person name="Babar A."/>
            <person name="Rosenke K."/>
        </authorList>
    </citation>
    <scope>NUCLEOTIDE SEQUENCE [LARGE SCALE GENOMIC DNA]</scope>
    <source>
        <strain evidence="1 2">PMB02</strain>
    </source>
</reference>
<evidence type="ECO:0000313" key="2">
    <source>
        <dbReference type="Proteomes" id="UP000078316"/>
    </source>
</evidence>